<dbReference type="AlphaFoldDB" id="A0A6A6BKI2"/>
<feature type="compositionally biased region" description="Low complexity" evidence="1">
    <location>
        <begin position="28"/>
        <end position="45"/>
    </location>
</feature>
<dbReference type="Proteomes" id="UP000799438">
    <property type="component" value="Unassembled WGS sequence"/>
</dbReference>
<feature type="region of interest" description="Disordered" evidence="1">
    <location>
        <begin position="1"/>
        <end position="73"/>
    </location>
</feature>
<sequence length="131" mass="13742">MRFGENENRWPTGSNWGSLYSEGPQYQGNGAFPAGSASASLSSQGYNGPQWHASPGSWQTGGNNAVRGAGASASSAHFSSSLYAYSYPAGGQIPNNVGNQQRGSRDRYSTSEHDDDQDQDQDQGGGGDTTN</sequence>
<reference evidence="2" key="1">
    <citation type="journal article" date="2020" name="Stud. Mycol.">
        <title>101 Dothideomycetes genomes: a test case for predicting lifestyles and emergence of pathogens.</title>
        <authorList>
            <person name="Haridas S."/>
            <person name="Albert R."/>
            <person name="Binder M."/>
            <person name="Bloem J."/>
            <person name="Labutti K."/>
            <person name="Salamov A."/>
            <person name="Andreopoulos B."/>
            <person name="Baker S."/>
            <person name="Barry K."/>
            <person name="Bills G."/>
            <person name="Bluhm B."/>
            <person name="Cannon C."/>
            <person name="Castanera R."/>
            <person name="Culley D."/>
            <person name="Daum C."/>
            <person name="Ezra D."/>
            <person name="Gonzalez J."/>
            <person name="Henrissat B."/>
            <person name="Kuo A."/>
            <person name="Liang C."/>
            <person name="Lipzen A."/>
            <person name="Lutzoni F."/>
            <person name="Magnuson J."/>
            <person name="Mondo S."/>
            <person name="Nolan M."/>
            <person name="Ohm R."/>
            <person name="Pangilinan J."/>
            <person name="Park H.-J."/>
            <person name="Ramirez L."/>
            <person name="Alfaro M."/>
            <person name="Sun H."/>
            <person name="Tritt A."/>
            <person name="Yoshinaga Y."/>
            <person name="Zwiers L.-H."/>
            <person name="Turgeon B."/>
            <person name="Goodwin S."/>
            <person name="Spatafora J."/>
            <person name="Crous P."/>
            <person name="Grigoriev I."/>
        </authorList>
    </citation>
    <scope>NUCLEOTIDE SEQUENCE</scope>
    <source>
        <strain evidence="2">CBS 121167</strain>
    </source>
</reference>
<evidence type="ECO:0000313" key="2">
    <source>
        <dbReference type="EMBL" id="KAF2143081.1"/>
    </source>
</evidence>
<dbReference type="GeneID" id="54297843"/>
<feature type="compositionally biased region" description="Polar residues" evidence="1">
    <location>
        <begin position="9"/>
        <end position="18"/>
    </location>
</feature>
<dbReference type="EMBL" id="ML995483">
    <property type="protein sequence ID" value="KAF2143081.1"/>
    <property type="molecule type" value="Genomic_DNA"/>
</dbReference>
<evidence type="ECO:0000256" key="1">
    <source>
        <dbReference type="SAM" id="MobiDB-lite"/>
    </source>
</evidence>
<proteinExistence type="predicted"/>
<accession>A0A6A6BKI2</accession>
<gene>
    <name evidence="2" type="ORF">K452DRAFT_286706</name>
</gene>
<organism evidence="2 3">
    <name type="scientific">Aplosporella prunicola CBS 121167</name>
    <dbReference type="NCBI Taxonomy" id="1176127"/>
    <lineage>
        <taxon>Eukaryota</taxon>
        <taxon>Fungi</taxon>
        <taxon>Dikarya</taxon>
        <taxon>Ascomycota</taxon>
        <taxon>Pezizomycotina</taxon>
        <taxon>Dothideomycetes</taxon>
        <taxon>Dothideomycetes incertae sedis</taxon>
        <taxon>Botryosphaeriales</taxon>
        <taxon>Aplosporellaceae</taxon>
        <taxon>Aplosporella</taxon>
    </lineage>
</organism>
<dbReference type="RefSeq" id="XP_033398793.1">
    <property type="nucleotide sequence ID" value="XM_033540347.1"/>
</dbReference>
<feature type="compositionally biased region" description="Basic and acidic residues" evidence="1">
    <location>
        <begin position="103"/>
        <end position="112"/>
    </location>
</feature>
<protein>
    <submittedName>
        <fullName evidence="2">Uncharacterized protein</fullName>
    </submittedName>
</protein>
<keyword evidence="3" id="KW-1185">Reference proteome</keyword>
<feature type="region of interest" description="Disordered" evidence="1">
    <location>
        <begin position="89"/>
        <end position="131"/>
    </location>
</feature>
<feature type="compositionally biased region" description="Polar residues" evidence="1">
    <location>
        <begin position="93"/>
        <end position="102"/>
    </location>
</feature>
<evidence type="ECO:0000313" key="3">
    <source>
        <dbReference type="Proteomes" id="UP000799438"/>
    </source>
</evidence>
<name>A0A6A6BKI2_9PEZI</name>